<protein>
    <submittedName>
        <fullName evidence="2">Uncharacterized protein</fullName>
    </submittedName>
</protein>
<name>A0A8H7CSL9_9AGAR</name>
<accession>A0A8H7CSL9</accession>
<comment type="caution">
    <text evidence="2">The sequence shown here is derived from an EMBL/GenBank/DDBJ whole genome shotgun (WGS) entry which is preliminary data.</text>
</comment>
<evidence type="ECO:0000313" key="2">
    <source>
        <dbReference type="EMBL" id="KAF7346616.1"/>
    </source>
</evidence>
<evidence type="ECO:0000256" key="1">
    <source>
        <dbReference type="SAM" id="MobiDB-lite"/>
    </source>
</evidence>
<evidence type="ECO:0000313" key="3">
    <source>
        <dbReference type="Proteomes" id="UP000623467"/>
    </source>
</evidence>
<sequence>MASGSETPRMVSRICECAAAGTTACFHVLPPASSQERDLLRSGATITHFSFSPSSSRSLQRARRATRKGAGGRINARYTPYVPPPDFFVLLEDDVSLAIRRRRLQRHWHRQ</sequence>
<proteinExistence type="predicted"/>
<keyword evidence="3" id="KW-1185">Reference proteome</keyword>
<reference evidence="2" key="1">
    <citation type="submission" date="2020-05" db="EMBL/GenBank/DDBJ databases">
        <title>Mycena genomes resolve the evolution of fungal bioluminescence.</title>
        <authorList>
            <person name="Tsai I.J."/>
        </authorList>
    </citation>
    <scope>NUCLEOTIDE SEQUENCE</scope>
    <source>
        <strain evidence="2">160909Yilan</strain>
    </source>
</reference>
<dbReference type="Proteomes" id="UP000623467">
    <property type="component" value="Unassembled WGS sequence"/>
</dbReference>
<dbReference type="AlphaFoldDB" id="A0A8H7CSL9"/>
<gene>
    <name evidence="2" type="ORF">MSAN_01799100</name>
</gene>
<feature type="region of interest" description="Disordered" evidence="1">
    <location>
        <begin position="51"/>
        <end position="77"/>
    </location>
</feature>
<organism evidence="2 3">
    <name type="scientific">Mycena sanguinolenta</name>
    <dbReference type="NCBI Taxonomy" id="230812"/>
    <lineage>
        <taxon>Eukaryota</taxon>
        <taxon>Fungi</taxon>
        <taxon>Dikarya</taxon>
        <taxon>Basidiomycota</taxon>
        <taxon>Agaricomycotina</taxon>
        <taxon>Agaricomycetes</taxon>
        <taxon>Agaricomycetidae</taxon>
        <taxon>Agaricales</taxon>
        <taxon>Marasmiineae</taxon>
        <taxon>Mycenaceae</taxon>
        <taxon>Mycena</taxon>
    </lineage>
</organism>
<dbReference type="EMBL" id="JACAZH010000018">
    <property type="protein sequence ID" value="KAF7346616.1"/>
    <property type="molecule type" value="Genomic_DNA"/>
</dbReference>